<proteinExistence type="predicted"/>
<dbReference type="AlphaFoldDB" id="A0AAV1HCS8"/>
<dbReference type="Proteomes" id="UP001178508">
    <property type="component" value="Chromosome 21"/>
</dbReference>
<reference evidence="1" key="1">
    <citation type="submission" date="2023-08" db="EMBL/GenBank/DDBJ databases">
        <authorList>
            <person name="Alioto T."/>
            <person name="Alioto T."/>
            <person name="Gomez Garrido J."/>
        </authorList>
    </citation>
    <scope>NUCLEOTIDE SEQUENCE</scope>
</reference>
<gene>
    <name evidence="1" type="ORF">XNOV1_A020353</name>
</gene>
<name>A0AAV1HCS8_XYRNO</name>
<organism evidence="1 2">
    <name type="scientific">Xyrichtys novacula</name>
    <name type="common">Pearly razorfish</name>
    <name type="synonym">Hemipteronotus novacula</name>
    <dbReference type="NCBI Taxonomy" id="13765"/>
    <lineage>
        <taxon>Eukaryota</taxon>
        <taxon>Metazoa</taxon>
        <taxon>Chordata</taxon>
        <taxon>Craniata</taxon>
        <taxon>Vertebrata</taxon>
        <taxon>Euteleostomi</taxon>
        <taxon>Actinopterygii</taxon>
        <taxon>Neopterygii</taxon>
        <taxon>Teleostei</taxon>
        <taxon>Neoteleostei</taxon>
        <taxon>Acanthomorphata</taxon>
        <taxon>Eupercaria</taxon>
        <taxon>Labriformes</taxon>
        <taxon>Labridae</taxon>
        <taxon>Xyrichtys</taxon>
    </lineage>
</organism>
<evidence type="ECO:0000313" key="2">
    <source>
        <dbReference type="Proteomes" id="UP001178508"/>
    </source>
</evidence>
<evidence type="ECO:0000313" key="1">
    <source>
        <dbReference type="EMBL" id="CAJ1083870.1"/>
    </source>
</evidence>
<dbReference type="EMBL" id="OY660884">
    <property type="protein sequence ID" value="CAJ1083870.1"/>
    <property type="molecule type" value="Genomic_DNA"/>
</dbReference>
<sequence length="108" mass="12088">MQQSPGGSRRRRIRRQGVETHISGVKGYLNLTKHLPLFVLLGELSSVANKRPYASEAPPHLNSLHLCENVLLRATNTVTRPHTYTPLDRSPPPSPTGVLNLFFVLFLH</sequence>
<protein>
    <submittedName>
        <fullName evidence="1">Uncharacterized protein</fullName>
    </submittedName>
</protein>
<accession>A0AAV1HCS8</accession>
<keyword evidence="2" id="KW-1185">Reference proteome</keyword>